<dbReference type="Proteomes" id="UP000594500">
    <property type="component" value="Chromosome"/>
</dbReference>
<accession>A0AAP9XUT7</accession>
<dbReference type="EMBL" id="CP062916">
    <property type="protein sequence ID" value="QPF11193.1"/>
    <property type="molecule type" value="Genomic_DNA"/>
</dbReference>
<gene>
    <name evidence="1" type="ORF">IMO34_12910</name>
</gene>
<evidence type="ECO:0000313" key="1">
    <source>
        <dbReference type="EMBL" id="QPF11193.1"/>
    </source>
</evidence>
<proteinExistence type="predicted"/>
<evidence type="ECO:0000313" key="2">
    <source>
        <dbReference type="Proteomes" id="UP000594500"/>
    </source>
</evidence>
<sequence length="81" mass="9166">MNFKARFFPGVKTVTSTLRVRAPRDRVLPARKKQSNSIFSSKISELNQRIVSWRVSPVTGQLERRCGFADAEDPQSRSSIA</sequence>
<reference evidence="1 2" key="1">
    <citation type="submission" date="2020-10" db="EMBL/GenBank/DDBJ databases">
        <title>Resistance determinants and their genetic context in bacteria from a longitudinal study of pigs reared under conventional and antibiotic-free husbandry practices.</title>
        <authorList>
            <person name="Poulin-Laprade D."/>
            <person name="Brouard J.-S."/>
            <person name="Gagnon N."/>
            <person name="Turcotte A."/>
            <person name="Langlois A."/>
            <person name="Matte J.J."/>
            <person name="Carrillo C.D."/>
            <person name="Zaheer R."/>
            <person name="McAllister T."/>
            <person name="Topp E."/>
            <person name="Talbot G."/>
        </authorList>
    </citation>
    <scope>NUCLEOTIDE SEQUENCE [LARGE SCALE GENOMIC DNA]</scope>
    <source>
        <strain evidence="1 2">Res13-Abat-PEB01-P1-04-A</strain>
    </source>
</reference>
<dbReference type="RefSeq" id="WP_195711436.1">
    <property type="nucleotide sequence ID" value="NZ_CP062916.1"/>
</dbReference>
<name>A0AAP9XUT7_RAOTE</name>
<dbReference type="AlphaFoldDB" id="A0AAP9XUT7"/>
<organism evidence="1 2">
    <name type="scientific">Raoultella terrigena</name>
    <name type="common">Klebsiella terrigena</name>
    <dbReference type="NCBI Taxonomy" id="577"/>
    <lineage>
        <taxon>Bacteria</taxon>
        <taxon>Pseudomonadati</taxon>
        <taxon>Pseudomonadota</taxon>
        <taxon>Gammaproteobacteria</taxon>
        <taxon>Enterobacterales</taxon>
        <taxon>Enterobacteriaceae</taxon>
        <taxon>Klebsiella/Raoultella group</taxon>
        <taxon>Raoultella</taxon>
    </lineage>
</organism>
<protein>
    <submittedName>
        <fullName evidence="1">Uncharacterized protein</fullName>
    </submittedName>
</protein>